<evidence type="ECO:0000256" key="1">
    <source>
        <dbReference type="SAM" id="SignalP"/>
    </source>
</evidence>
<keyword evidence="1" id="KW-0732">Signal</keyword>
<evidence type="ECO:0008006" key="4">
    <source>
        <dbReference type="Google" id="ProtNLM"/>
    </source>
</evidence>
<feature type="chain" id="PRO_5034123650" description="CBM1 domain-containing protein" evidence="1">
    <location>
        <begin position="21"/>
        <end position="70"/>
    </location>
</feature>
<evidence type="ECO:0000313" key="2">
    <source>
        <dbReference type="EMBL" id="CAE6425400.1"/>
    </source>
</evidence>
<dbReference type="AlphaFoldDB" id="A0A8H3AJV3"/>
<proteinExistence type="predicted"/>
<dbReference type="Proteomes" id="UP000663846">
    <property type="component" value="Unassembled WGS sequence"/>
</dbReference>
<comment type="caution">
    <text evidence="2">The sequence shown here is derived from an EMBL/GenBank/DDBJ whole genome shotgun (WGS) entry which is preliminary data.</text>
</comment>
<protein>
    <recommendedName>
        <fullName evidence="4">CBM1 domain-containing protein</fullName>
    </recommendedName>
</protein>
<feature type="signal peptide" evidence="1">
    <location>
        <begin position="1"/>
        <end position="20"/>
    </location>
</feature>
<accession>A0A8H3AJV3</accession>
<gene>
    <name evidence="2" type="ORF">RDB_LOCUS96319</name>
</gene>
<evidence type="ECO:0000313" key="3">
    <source>
        <dbReference type="Proteomes" id="UP000663846"/>
    </source>
</evidence>
<reference evidence="2" key="1">
    <citation type="submission" date="2021-01" db="EMBL/GenBank/DDBJ databases">
        <authorList>
            <person name="Kaushik A."/>
        </authorList>
    </citation>
    <scope>NUCLEOTIDE SEQUENCE</scope>
    <source>
        <strain evidence="2">AG1-1C</strain>
    </source>
</reference>
<sequence>MRLDLTSISVLLLSAAGCMATPAKGNVVGDDISTRAISGSQLYGCTGKNFGGHCETTPKYAIRLNDIGYS</sequence>
<dbReference type="PROSITE" id="PS51257">
    <property type="entry name" value="PROKAR_LIPOPROTEIN"/>
    <property type="match status" value="1"/>
</dbReference>
<name>A0A8H3AJV3_9AGAM</name>
<organism evidence="2 3">
    <name type="scientific">Rhizoctonia solani</name>
    <dbReference type="NCBI Taxonomy" id="456999"/>
    <lineage>
        <taxon>Eukaryota</taxon>
        <taxon>Fungi</taxon>
        <taxon>Dikarya</taxon>
        <taxon>Basidiomycota</taxon>
        <taxon>Agaricomycotina</taxon>
        <taxon>Agaricomycetes</taxon>
        <taxon>Cantharellales</taxon>
        <taxon>Ceratobasidiaceae</taxon>
        <taxon>Rhizoctonia</taxon>
    </lineage>
</organism>
<dbReference type="EMBL" id="CAJMWS010000324">
    <property type="protein sequence ID" value="CAE6425400.1"/>
    <property type="molecule type" value="Genomic_DNA"/>
</dbReference>